<evidence type="ECO:0000256" key="2">
    <source>
        <dbReference type="SAM" id="Phobius"/>
    </source>
</evidence>
<name>A0A9P6N7K6_9FUNG</name>
<proteinExistence type="predicted"/>
<organism evidence="3 4">
    <name type="scientific">Entomortierella chlamydospora</name>
    <dbReference type="NCBI Taxonomy" id="101097"/>
    <lineage>
        <taxon>Eukaryota</taxon>
        <taxon>Fungi</taxon>
        <taxon>Fungi incertae sedis</taxon>
        <taxon>Mucoromycota</taxon>
        <taxon>Mortierellomycotina</taxon>
        <taxon>Mortierellomycetes</taxon>
        <taxon>Mortierellales</taxon>
        <taxon>Mortierellaceae</taxon>
        <taxon>Entomortierella</taxon>
    </lineage>
</organism>
<feature type="region of interest" description="Disordered" evidence="1">
    <location>
        <begin position="152"/>
        <end position="171"/>
    </location>
</feature>
<reference evidence="3" key="1">
    <citation type="journal article" date="2020" name="Fungal Divers.">
        <title>Resolving the Mortierellaceae phylogeny through synthesis of multi-gene phylogenetics and phylogenomics.</title>
        <authorList>
            <person name="Vandepol N."/>
            <person name="Liber J."/>
            <person name="Desiro A."/>
            <person name="Na H."/>
            <person name="Kennedy M."/>
            <person name="Barry K."/>
            <person name="Grigoriev I.V."/>
            <person name="Miller A.N."/>
            <person name="O'Donnell K."/>
            <person name="Stajich J.E."/>
            <person name="Bonito G."/>
        </authorList>
    </citation>
    <scope>NUCLEOTIDE SEQUENCE</scope>
    <source>
        <strain evidence="3">NRRL 2769</strain>
    </source>
</reference>
<feature type="transmembrane region" description="Helical" evidence="2">
    <location>
        <begin position="373"/>
        <end position="390"/>
    </location>
</feature>
<feature type="transmembrane region" description="Helical" evidence="2">
    <location>
        <begin position="466"/>
        <end position="486"/>
    </location>
</feature>
<protein>
    <recommendedName>
        <fullName evidence="5">Integral membrane protein</fullName>
    </recommendedName>
</protein>
<keyword evidence="2" id="KW-1133">Transmembrane helix</keyword>
<evidence type="ECO:0008006" key="5">
    <source>
        <dbReference type="Google" id="ProtNLM"/>
    </source>
</evidence>
<dbReference type="EMBL" id="JAAAID010000004">
    <property type="protein sequence ID" value="KAG0024776.1"/>
    <property type="molecule type" value="Genomic_DNA"/>
</dbReference>
<feature type="compositionally biased region" description="Basic and acidic residues" evidence="1">
    <location>
        <begin position="1"/>
        <end position="12"/>
    </location>
</feature>
<evidence type="ECO:0000313" key="3">
    <source>
        <dbReference type="EMBL" id="KAG0024776.1"/>
    </source>
</evidence>
<gene>
    <name evidence="3" type="ORF">BGZ80_007711</name>
</gene>
<evidence type="ECO:0000256" key="1">
    <source>
        <dbReference type="SAM" id="MobiDB-lite"/>
    </source>
</evidence>
<feature type="region of interest" description="Disordered" evidence="1">
    <location>
        <begin position="1"/>
        <end position="46"/>
    </location>
</feature>
<feature type="transmembrane region" description="Helical" evidence="2">
    <location>
        <begin position="244"/>
        <end position="263"/>
    </location>
</feature>
<feature type="transmembrane region" description="Helical" evidence="2">
    <location>
        <begin position="118"/>
        <end position="137"/>
    </location>
</feature>
<keyword evidence="2" id="KW-0812">Transmembrane</keyword>
<dbReference type="InterPro" id="IPR026749">
    <property type="entry name" value="Tmem135"/>
</dbReference>
<dbReference type="PANTHER" id="PTHR12459:SF15">
    <property type="entry name" value="TRANSMEMBRANE PROTEIN 135"/>
    <property type="match status" value="1"/>
</dbReference>
<dbReference type="Proteomes" id="UP000703661">
    <property type="component" value="Unassembled WGS sequence"/>
</dbReference>
<dbReference type="PANTHER" id="PTHR12459">
    <property type="entry name" value="TRANSMEMBRANE PROTEIN 135-RELATED"/>
    <property type="match status" value="1"/>
</dbReference>
<evidence type="ECO:0000313" key="4">
    <source>
        <dbReference type="Proteomes" id="UP000703661"/>
    </source>
</evidence>
<keyword evidence="2" id="KW-0472">Membrane</keyword>
<comment type="caution">
    <text evidence="3">The sequence shown here is derived from an EMBL/GenBank/DDBJ whole genome shotgun (WGS) entry which is preliminary data.</text>
</comment>
<accession>A0A9P6N7K6</accession>
<keyword evidence="4" id="KW-1185">Reference proteome</keyword>
<dbReference type="AlphaFoldDB" id="A0A9P6N7K6"/>
<sequence>MINSDDRKDEKVLASIPTAKELSPSNPTPTSHSRKPQKGNGPSVRLANSPELVKALRVCVRAYGVGYVFATAPKLVKTLLAFLLNPRKSTPKGQNPIAAFLISIATVIKDGTSSRKDGMSMLLLISLGGYKLLELFLNRGMKKAILAQQLQRQNEQQHNQRSTQHQQQWTRNDADKIELAPELRQRITMMASFLSSAAAIIFMHRYRPHHATIDYSLFAVVRGLDVLGHIAVKNRWGPRWLGSYGSLAVFVMACTEIMFSWLYEPERLPGPYAFWITKMARMDKRLLGALRGVRLGVINYGQPNPPEVRNLLISLCQDLHLDPKMGDIDTINKIYLPVHLLPAVINPKAFLKKLKEDPVGTITSTLLSAARSSAFLASYIALTWYGICFWRSRIMPLASKLRGKEISGNIIDNIYGSLLGSFLCGFSVQIEKPHRRAEMALYVLPRAMYSMWSRVMFGRLSRKTEIAGETLMFATSMCVLLTGMMWGQDMVRPSMRGLLGWMLEIPRIRQQRHGKGKAKADDLEPSAVAAIDDKGALATVERERSV</sequence>